<evidence type="ECO:0000313" key="4">
    <source>
        <dbReference type="EMBL" id="KIE05245.1"/>
    </source>
</evidence>
<feature type="repeat" description="ANK" evidence="3">
    <location>
        <begin position="156"/>
        <end position="188"/>
    </location>
</feature>
<sequence>MVSLALKSKIVKNMKRILKESRNEHGQTSLIIAARDGDNSQVEILLGKGEDTRAKDDYGCTALMRAAMAGHKSTALILIKHGAEINAKGKDGNTALTYAISCRNEDMVRLLVENGASIHLTDDNGSTPLISAIIYDCRGIISLLLDNDTINKADNNGTTPLMWAAINQNKDIALTFINRGAEIEAKSKDGSTALMWATCRREIHIVQTLINKRAKVNTQDNEGNTALMRAVEEGEYEIAKVLLKAGADINTTRNIGNFTTALHIILSKISPHPIENNFKILELLLENGADISMPDGIGRTIFDKANTNSKIKDILLKKIPVILGNLKLVEIKEGDNESIQKNKIITSLLYESQRHKLEDEPCKTLINILRFTLNEYNLQHYIQNGKIIREFTKSNSTFISELQKFIVNEETKNTDFYGSYLSDDSDSEHEDEVNEYDNIRTQITPALKKAYQESFLRKIRDNSNAEFKFDDLKKSVRDRQQISYPSIIDKNKIQEVLNKINELITNGSTIKQALEEIKNNLKLQNIKFFIAQYRGINYNTTKWNKPARGAHRKEDEVGRPYYSASILFGASQTNNFAELYKCKSTLTPEETIKLSRAFEIWNNALKDKLLAARKTGKYAYNCYIYNNLAELLQDLYTKDYDNFTSLATNNLILKQYLLNNHNPFVSTGDVPYHALKYAYGIKIYEVHKDERLRPRWRKNGKAERPYSGKVYLSLHPLEDYSENGALHVVSLNAQGRVNINNIIVSEREASFPASIPAERIIEIHIAKYPSFHRGYKDFYLEKYGLTRTMYRELRDKFKTLKPHTPGMERFKQILGEWLCSYHEVKMVELARKKAEELYGVLIYRGLDGLFTMQLPSDTPMRKASDMKNKTEAARMVRGNSASHNGREIREKVIREISDREGNFEQKGAYTYEQFIRLVENNKLSELRSSIFPSCYYWTSCLYSNKLTTALHIAVNKQNLLIVEYLLQNRAFLDVRDSEGKTPLHLAVINKDIKIIDCLVKHGANNRIPDNSNKTPFDLAREIGDKELEDSLLNFEEQRTKSRKSNNEQLSRSEIDKILEEIQKNKFLKTLFNKAREDTEDNTVVDLINKFDSKQPIEQIEILAKLCGYYGDFKALLAITNISNLTNKIKCFAISGAITWLQTHLSKEEGNNLEATEQYSILESYGITNEVINKALNSSLFSSQAKGKERNRER</sequence>
<protein>
    <recommendedName>
        <fullName evidence="6">Ankyrin repeat protein</fullName>
    </recommendedName>
</protein>
<proteinExistence type="predicted"/>
<dbReference type="PANTHER" id="PTHR24198:SF165">
    <property type="entry name" value="ANKYRIN REPEAT-CONTAINING PROTEIN-RELATED"/>
    <property type="match status" value="1"/>
</dbReference>
<reference evidence="4 5" key="1">
    <citation type="submission" date="2014-11" db="EMBL/GenBank/DDBJ databases">
        <title>A Rickettsiales Symbiont of Amoebae With Ancient Features.</title>
        <authorList>
            <person name="Schulz F."/>
            <person name="Martijn J."/>
            <person name="Wascher F."/>
            <person name="Kostanjsek R."/>
            <person name="Ettema T.J."/>
            <person name="Horn M."/>
        </authorList>
    </citation>
    <scope>NUCLEOTIDE SEQUENCE [LARGE SCALE GENOMIC DNA]</scope>
    <source>
        <strain evidence="4 5">UWC36</strain>
    </source>
</reference>
<keyword evidence="5" id="KW-1185">Reference proteome</keyword>
<feature type="repeat" description="ANK" evidence="3">
    <location>
        <begin position="222"/>
        <end position="254"/>
    </location>
</feature>
<evidence type="ECO:0000256" key="1">
    <source>
        <dbReference type="ARBA" id="ARBA00022737"/>
    </source>
</evidence>
<dbReference type="InterPro" id="IPR002110">
    <property type="entry name" value="Ankyrin_rpt"/>
</dbReference>
<dbReference type="SMART" id="SM00248">
    <property type="entry name" value="ANK"/>
    <property type="match status" value="10"/>
</dbReference>
<feature type="repeat" description="ANK" evidence="3">
    <location>
        <begin position="25"/>
        <end position="57"/>
    </location>
</feature>
<keyword evidence="1" id="KW-0677">Repeat</keyword>
<feature type="repeat" description="ANK" evidence="3">
    <location>
        <begin position="91"/>
        <end position="123"/>
    </location>
</feature>
<evidence type="ECO:0000256" key="2">
    <source>
        <dbReference type="ARBA" id="ARBA00023043"/>
    </source>
</evidence>
<evidence type="ECO:0000256" key="3">
    <source>
        <dbReference type="PROSITE-ProRule" id="PRU00023"/>
    </source>
</evidence>
<feature type="repeat" description="ANK" evidence="3">
    <location>
        <begin position="945"/>
        <end position="977"/>
    </location>
</feature>
<dbReference type="AlphaFoldDB" id="A0A0C1QZ11"/>
<dbReference type="SUPFAM" id="SSF48403">
    <property type="entry name" value="Ankyrin repeat"/>
    <property type="match status" value="2"/>
</dbReference>
<organism evidence="4 5">
    <name type="scientific">Candidatus Jidaibacter acanthamoebae</name>
    <dbReference type="NCBI Taxonomy" id="86105"/>
    <lineage>
        <taxon>Bacteria</taxon>
        <taxon>Pseudomonadati</taxon>
        <taxon>Pseudomonadota</taxon>
        <taxon>Alphaproteobacteria</taxon>
        <taxon>Rickettsiales</taxon>
        <taxon>Candidatus Midichloriaceae</taxon>
        <taxon>Candidatus Jidaibacter</taxon>
    </lineage>
</organism>
<dbReference type="Pfam" id="PF12796">
    <property type="entry name" value="Ank_2"/>
    <property type="match status" value="3"/>
</dbReference>
<dbReference type="Gene3D" id="1.25.40.20">
    <property type="entry name" value="Ankyrin repeat-containing domain"/>
    <property type="match status" value="4"/>
</dbReference>
<dbReference type="EMBL" id="JSWE01000096">
    <property type="protein sequence ID" value="KIE05245.1"/>
    <property type="molecule type" value="Genomic_DNA"/>
</dbReference>
<feature type="repeat" description="ANK" evidence="3">
    <location>
        <begin position="189"/>
        <end position="221"/>
    </location>
</feature>
<gene>
    <name evidence="4" type="ORF">NF27_DT00190</name>
</gene>
<feature type="repeat" description="ANK" evidence="3">
    <location>
        <begin position="58"/>
        <end position="90"/>
    </location>
</feature>
<comment type="caution">
    <text evidence="4">The sequence shown here is derived from an EMBL/GenBank/DDBJ whole genome shotgun (WGS) entry which is preliminary data.</text>
</comment>
<dbReference type="STRING" id="86105.NF27_DT00190"/>
<dbReference type="PROSITE" id="PS50297">
    <property type="entry name" value="ANK_REP_REGION"/>
    <property type="match status" value="8"/>
</dbReference>
<keyword evidence="2 3" id="KW-0040">ANK repeat</keyword>
<accession>A0A0C1QZ11</accession>
<dbReference type="Proteomes" id="UP000031258">
    <property type="component" value="Unassembled WGS sequence"/>
</dbReference>
<evidence type="ECO:0008006" key="6">
    <source>
        <dbReference type="Google" id="ProtNLM"/>
    </source>
</evidence>
<feature type="repeat" description="ANK" evidence="3">
    <location>
        <begin position="978"/>
        <end position="1010"/>
    </location>
</feature>
<dbReference type="PANTHER" id="PTHR24198">
    <property type="entry name" value="ANKYRIN REPEAT AND PROTEIN KINASE DOMAIN-CONTAINING PROTEIN"/>
    <property type="match status" value="1"/>
</dbReference>
<dbReference type="InterPro" id="IPR036770">
    <property type="entry name" value="Ankyrin_rpt-contain_sf"/>
</dbReference>
<name>A0A0C1QZ11_9RICK</name>
<evidence type="ECO:0000313" key="5">
    <source>
        <dbReference type="Proteomes" id="UP000031258"/>
    </source>
</evidence>
<dbReference type="PROSITE" id="PS50088">
    <property type="entry name" value="ANK_REPEAT"/>
    <property type="match status" value="8"/>
</dbReference>